<dbReference type="AlphaFoldDB" id="A0A847UDX5"/>
<dbReference type="RefSeq" id="WP_170094357.1">
    <property type="nucleotide sequence ID" value="NZ_WOYG01000001.1"/>
</dbReference>
<comment type="caution">
    <text evidence="1">The sequence shown here is derived from an EMBL/GenBank/DDBJ whole genome shotgun (WGS) entry which is preliminary data.</text>
</comment>
<proteinExistence type="predicted"/>
<gene>
    <name evidence="1" type="primary">dndE</name>
    <name evidence="1" type="ORF">GOC74_12200</name>
</gene>
<sequence>MTEDFNRVSLDSDVTNKLDLLKQHTGLTPNYLARIGLCYSLNEPRPPNPAEYDTDGQTINRYTLLGEHDSLYMALVRKRMLNDGRDPDSELYDYFLGHLNRGVDHLAGRVSDLDDFHDLIPEDLKDAADK</sequence>
<organism evidence="1 2">
    <name type="scientific">Halomicrobium mukohataei</name>
    <dbReference type="NCBI Taxonomy" id="57705"/>
    <lineage>
        <taxon>Archaea</taxon>
        <taxon>Methanobacteriati</taxon>
        <taxon>Methanobacteriota</taxon>
        <taxon>Stenosarchaea group</taxon>
        <taxon>Halobacteria</taxon>
        <taxon>Halobacteriales</taxon>
        <taxon>Haloarculaceae</taxon>
        <taxon>Halomicrobium</taxon>
    </lineage>
</organism>
<protein>
    <submittedName>
        <fullName evidence="1">DNA sulfur modification protein DndE</fullName>
    </submittedName>
</protein>
<dbReference type="EMBL" id="WOYG01000001">
    <property type="protein sequence ID" value="NLV10686.1"/>
    <property type="molecule type" value="Genomic_DNA"/>
</dbReference>
<dbReference type="Gene3D" id="1.10.1220.160">
    <property type="entry name" value="DNA sulphur modification protein DndE"/>
    <property type="match status" value="1"/>
</dbReference>
<name>A0A847UDX5_9EURY</name>
<dbReference type="InterPro" id="IPR038472">
    <property type="entry name" value="DndE_sf"/>
</dbReference>
<dbReference type="NCBIfam" id="TIGR03184">
    <property type="entry name" value="DNA_S_dndE"/>
    <property type="match status" value="1"/>
</dbReference>
<dbReference type="InterPro" id="IPR014969">
    <property type="entry name" value="DNA_S_DndE"/>
</dbReference>
<evidence type="ECO:0000313" key="1">
    <source>
        <dbReference type="EMBL" id="NLV10686.1"/>
    </source>
</evidence>
<reference evidence="1" key="1">
    <citation type="submission" date="2019-12" db="EMBL/GenBank/DDBJ databases">
        <title>Whole-genome sequence of Halomicrobium mukohataei pws1.</title>
        <authorList>
            <person name="Verma D.K."/>
            <person name="Gopal K."/>
            <person name="Prasad E.S."/>
        </authorList>
    </citation>
    <scope>NUCLEOTIDE SEQUENCE</scope>
    <source>
        <strain evidence="1">Pws1</strain>
    </source>
</reference>
<dbReference type="Proteomes" id="UP000608662">
    <property type="component" value="Unassembled WGS sequence"/>
</dbReference>
<dbReference type="Pfam" id="PF08870">
    <property type="entry name" value="DndE"/>
    <property type="match status" value="1"/>
</dbReference>
<accession>A0A847UDX5</accession>
<dbReference type="OrthoDB" id="191422at2157"/>
<evidence type="ECO:0000313" key="2">
    <source>
        <dbReference type="Proteomes" id="UP000608662"/>
    </source>
</evidence>